<dbReference type="InterPro" id="IPR001792">
    <property type="entry name" value="Acylphosphatase-like_dom"/>
</dbReference>
<dbReference type="PANTHER" id="PTHR47268">
    <property type="entry name" value="ACYLPHOSPHATASE"/>
    <property type="match status" value="1"/>
</dbReference>
<dbReference type="Pfam" id="PF00708">
    <property type="entry name" value="Acylphosphatase"/>
    <property type="match status" value="1"/>
</dbReference>
<dbReference type="PANTHER" id="PTHR47268:SF4">
    <property type="entry name" value="ACYLPHOSPHATASE"/>
    <property type="match status" value="1"/>
</dbReference>
<proteinExistence type="predicted"/>
<protein>
    <submittedName>
        <fullName evidence="2">Putative acylphosphate phosphohydrolase</fullName>
        <ecNumber evidence="2">3.6.1.7</ecNumber>
    </submittedName>
</protein>
<reference evidence="2" key="1">
    <citation type="journal article" date="2015" name="Proc. Natl. Acad. Sci. U.S.A.">
        <title>Networks of energetic and metabolic interactions define dynamics in microbial communities.</title>
        <authorList>
            <person name="Embree M."/>
            <person name="Liu J.K."/>
            <person name="Al-Bassam M.M."/>
            <person name="Zengler K."/>
        </authorList>
    </citation>
    <scope>NUCLEOTIDE SEQUENCE</scope>
</reference>
<dbReference type="InterPro" id="IPR020456">
    <property type="entry name" value="Acylphosphatase"/>
</dbReference>
<keyword evidence="2" id="KW-0378">Hydrolase</keyword>
<name>A0A0W8FYT2_9ZZZZ</name>
<dbReference type="AlphaFoldDB" id="A0A0W8FYT2"/>
<comment type="caution">
    <text evidence="2">The sequence shown here is derived from an EMBL/GenBank/DDBJ whole genome shotgun (WGS) entry which is preliminary data.</text>
</comment>
<sequence>MSKDLKRAEIIAKGLVQGVGFRWFVLKHAQQFGLKGYTKNLFTGEVLTVAEGEQFLLEELFNKIKIGPMHADVRDISVKWCEAKNEFTNFEIRH</sequence>
<dbReference type="InterPro" id="IPR036046">
    <property type="entry name" value="Acylphosphatase-like_dom_sf"/>
</dbReference>
<dbReference type="SUPFAM" id="SSF54975">
    <property type="entry name" value="Acylphosphatase/BLUF domain-like"/>
    <property type="match status" value="1"/>
</dbReference>
<evidence type="ECO:0000259" key="1">
    <source>
        <dbReference type="PROSITE" id="PS51160"/>
    </source>
</evidence>
<evidence type="ECO:0000313" key="2">
    <source>
        <dbReference type="EMBL" id="KUG26080.1"/>
    </source>
</evidence>
<dbReference type="GO" id="GO:0003998">
    <property type="term" value="F:acylphosphatase activity"/>
    <property type="evidence" value="ECO:0007669"/>
    <property type="project" value="UniProtKB-EC"/>
</dbReference>
<accession>A0A0W8FYT2</accession>
<dbReference type="PROSITE" id="PS51160">
    <property type="entry name" value="ACYLPHOSPHATASE_3"/>
    <property type="match status" value="1"/>
</dbReference>
<dbReference type="EMBL" id="LNQE01000540">
    <property type="protein sequence ID" value="KUG26080.1"/>
    <property type="molecule type" value="Genomic_DNA"/>
</dbReference>
<organism evidence="2">
    <name type="scientific">hydrocarbon metagenome</name>
    <dbReference type="NCBI Taxonomy" id="938273"/>
    <lineage>
        <taxon>unclassified sequences</taxon>
        <taxon>metagenomes</taxon>
        <taxon>ecological metagenomes</taxon>
    </lineage>
</organism>
<dbReference type="Gene3D" id="3.30.70.100">
    <property type="match status" value="1"/>
</dbReference>
<feature type="domain" description="Acylphosphatase-like" evidence="1">
    <location>
        <begin position="7"/>
        <end position="94"/>
    </location>
</feature>
<dbReference type="EC" id="3.6.1.7" evidence="2"/>
<gene>
    <name evidence="2" type="ORF">ASZ90_004089</name>
</gene>